<dbReference type="Gene3D" id="3.30.420.10">
    <property type="entry name" value="Ribonuclease H-like superfamily/Ribonuclease H"/>
    <property type="match status" value="1"/>
</dbReference>
<feature type="domain" description="Tf2-1-like SH3-like" evidence="1">
    <location>
        <begin position="242"/>
        <end position="274"/>
    </location>
</feature>
<evidence type="ECO:0000259" key="1">
    <source>
        <dbReference type="Pfam" id="PF24626"/>
    </source>
</evidence>
<reference evidence="3" key="2">
    <citation type="submission" date="2025-08" db="UniProtKB">
        <authorList>
            <consortium name="RefSeq"/>
        </authorList>
    </citation>
    <scope>IDENTIFICATION</scope>
</reference>
<proteinExistence type="predicted"/>
<reference evidence="2" key="1">
    <citation type="journal article" date="2014" name="Nat. Genet.">
        <title>The genome of the stress-tolerant wild tomato species Solanum pennellii.</title>
        <authorList>
            <person name="Bolger A."/>
            <person name="Scossa F."/>
            <person name="Bolger M.E."/>
            <person name="Lanz C."/>
            <person name="Maumus F."/>
            <person name="Tohge T."/>
            <person name="Quesneville H."/>
            <person name="Alseekh S."/>
            <person name="Sorensen I."/>
            <person name="Lichtenstein G."/>
            <person name="Fich E.A."/>
            <person name="Conte M."/>
            <person name="Keller H."/>
            <person name="Schneeberger K."/>
            <person name="Schwacke R."/>
            <person name="Ofner I."/>
            <person name="Vrebalov J."/>
            <person name="Xu Y."/>
            <person name="Osorio S."/>
            <person name="Aflitos S.A."/>
            <person name="Schijlen E."/>
            <person name="Jimenez-Gomez J.M."/>
            <person name="Ryngajllo M."/>
            <person name="Kimura S."/>
            <person name="Kumar R."/>
            <person name="Koenig D."/>
            <person name="Headland L.R."/>
            <person name="Maloof J.N."/>
            <person name="Sinha N."/>
            <person name="van Ham R.C."/>
            <person name="Lankhorst R.K."/>
            <person name="Mao L."/>
            <person name="Vogel A."/>
            <person name="Arsova B."/>
            <person name="Panstruga R."/>
            <person name="Fei Z."/>
            <person name="Rose J.K."/>
            <person name="Zamir D."/>
            <person name="Carrari F."/>
            <person name="Giovannoni J.J."/>
            <person name="Weigel D."/>
            <person name="Usadel B."/>
            <person name="Fernie A.R."/>
        </authorList>
    </citation>
    <scope>NUCLEOTIDE SEQUENCE [LARGE SCALE GENOMIC DNA]</scope>
    <source>
        <strain evidence="2">cv. LA0716</strain>
    </source>
</reference>
<evidence type="ECO:0000313" key="2">
    <source>
        <dbReference type="Proteomes" id="UP000694930"/>
    </source>
</evidence>
<dbReference type="PANTHER" id="PTHR45835">
    <property type="entry name" value="YALI0A06105P"/>
    <property type="match status" value="1"/>
</dbReference>
<dbReference type="InterPro" id="IPR056924">
    <property type="entry name" value="SH3_Tf2-1"/>
</dbReference>
<dbReference type="SUPFAM" id="SSF53098">
    <property type="entry name" value="Ribonuclease H-like"/>
    <property type="match status" value="1"/>
</dbReference>
<dbReference type="Proteomes" id="UP000694930">
    <property type="component" value="Chromosome 5"/>
</dbReference>
<gene>
    <name evidence="3" type="primary">LOC114077181</name>
</gene>
<dbReference type="PANTHER" id="PTHR45835:SF91">
    <property type="entry name" value="RETROTRANSPOSON, TY3-GYPSY SUBCLASS-LIKE PROTEIN"/>
    <property type="match status" value="1"/>
</dbReference>
<evidence type="ECO:0000313" key="3">
    <source>
        <dbReference type="RefSeq" id="XP_027772660.1"/>
    </source>
</evidence>
<dbReference type="InterPro" id="IPR036397">
    <property type="entry name" value="RNaseH_sf"/>
</dbReference>
<protein>
    <submittedName>
        <fullName evidence="3">Uncharacterized protein LOC114077181</fullName>
    </submittedName>
</protein>
<dbReference type="Pfam" id="PF24626">
    <property type="entry name" value="SH3_Tf2-1"/>
    <property type="match status" value="1"/>
</dbReference>
<keyword evidence="2" id="KW-1185">Reference proteome</keyword>
<name>A0ABM1VA92_SOLPN</name>
<sequence>MGSLTDVQPERRDMVWEIQRLSSLGVGLANSEDSEVSIREVAESSIIDDVKRHQYKDPILAQYRDAALQKEKTPFKVTPDGVLRYEGRLCVPDIAGLRRQAMGEAHSAHRLTKSAHFLPVRTTYSAEDYARLYVREIVRLHGVPTSIISDRGAQFTANFWRSFQKGLGTQMAPYEALYGRKCRSPISWFDVGETKLIGPDVIQQAVDKVKLIQERLLVAQSRPKSYADNRRRDLEFQIGDWIIRRIGKVAYELDLLSDLEAVHPVFHVSMLRKCIGAPSRVFPLDDVQVTEELSYEEKPVAILDRQVHRYNC</sequence>
<accession>A0ABM1VA92</accession>
<dbReference type="InterPro" id="IPR012337">
    <property type="entry name" value="RNaseH-like_sf"/>
</dbReference>
<dbReference type="RefSeq" id="XP_027772660.1">
    <property type="nucleotide sequence ID" value="XM_027916859.1"/>
</dbReference>
<organism evidence="2 3">
    <name type="scientific">Solanum pennellii</name>
    <name type="common">Tomato</name>
    <name type="synonym">Lycopersicon pennellii</name>
    <dbReference type="NCBI Taxonomy" id="28526"/>
    <lineage>
        <taxon>Eukaryota</taxon>
        <taxon>Viridiplantae</taxon>
        <taxon>Streptophyta</taxon>
        <taxon>Embryophyta</taxon>
        <taxon>Tracheophyta</taxon>
        <taxon>Spermatophyta</taxon>
        <taxon>Magnoliopsida</taxon>
        <taxon>eudicotyledons</taxon>
        <taxon>Gunneridae</taxon>
        <taxon>Pentapetalae</taxon>
        <taxon>asterids</taxon>
        <taxon>lamiids</taxon>
        <taxon>Solanales</taxon>
        <taxon>Solanaceae</taxon>
        <taxon>Solanoideae</taxon>
        <taxon>Solaneae</taxon>
        <taxon>Solanum</taxon>
        <taxon>Solanum subgen. Lycopersicon</taxon>
    </lineage>
</organism>
<dbReference type="GeneID" id="114077181"/>